<name>A0A645FDL1_9ZZZZ</name>
<protein>
    <recommendedName>
        <fullName evidence="8">Histidine kinase/HSP90-like ATPase domain-containing protein</fullName>
    </recommendedName>
</protein>
<evidence type="ECO:0000256" key="7">
    <source>
        <dbReference type="ARBA" id="ARBA00023136"/>
    </source>
</evidence>
<dbReference type="GO" id="GO:0016301">
    <property type="term" value="F:kinase activity"/>
    <property type="evidence" value="ECO:0007669"/>
    <property type="project" value="UniProtKB-KW"/>
</dbReference>
<keyword evidence="2" id="KW-1003">Cell membrane</keyword>
<feature type="domain" description="Histidine kinase/HSP90-like ATPase" evidence="8">
    <location>
        <begin position="2"/>
        <end position="62"/>
    </location>
</feature>
<evidence type="ECO:0000256" key="2">
    <source>
        <dbReference type="ARBA" id="ARBA00022475"/>
    </source>
</evidence>
<dbReference type="Gene3D" id="3.30.565.10">
    <property type="entry name" value="Histidine kinase-like ATPase, C-terminal domain"/>
    <property type="match status" value="1"/>
</dbReference>
<dbReference type="InterPro" id="IPR050482">
    <property type="entry name" value="Sensor_HK_TwoCompSys"/>
</dbReference>
<evidence type="ECO:0000313" key="9">
    <source>
        <dbReference type="EMBL" id="MPN12488.1"/>
    </source>
</evidence>
<dbReference type="InterPro" id="IPR003594">
    <property type="entry name" value="HATPase_dom"/>
</dbReference>
<evidence type="ECO:0000256" key="1">
    <source>
        <dbReference type="ARBA" id="ARBA00004651"/>
    </source>
</evidence>
<dbReference type="AlphaFoldDB" id="A0A645FDL1"/>
<proteinExistence type="predicted"/>
<dbReference type="Pfam" id="PF02518">
    <property type="entry name" value="HATPase_c"/>
    <property type="match status" value="1"/>
</dbReference>
<dbReference type="PANTHER" id="PTHR24421">
    <property type="entry name" value="NITRATE/NITRITE SENSOR PROTEIN NARX-RELATED"/>
    <property type="match status" value="1"/>
</dbReference>
<keyword evidence="7" id="KW-0472">Membrane</keyword>
<dbReference type="CDD" id="cd16917">
    <property type="entry name" value="HATPase_UhpB-NarQ-NarX-like"/>
    <property type="match status" value="1"/>
</dbReference>
<keyword evidence="5" id="KW-0418">Kinase</keyword>
<evidence type="ECO:0000256" key="3">
    <source>
        <dbReference type="ARBA" id="ARBA00022679"/>
    </source>
</evidence>
<comment type="subcellular location">
    <subcellularLocation>
        <location evidence="1">Cell membrane</location>
        <topology evidence="1">Multi-pass membrane protein</topology>
    </subcellularLocation>
</comment>
<dbReference type="SUPFAM" id="SSF55874">
    <property type="entry name" value="ATPase domain of HSP90 chaperone/DNA topoisomerase II/histidine kinase"/>
    <property type="match status" value="1"/>
</dbReference>
<keyword evidence="3" id="KW-0808">Transferase</keyword>
<keyword evidence="4" id="KW-0812">Transmembrane</keyword>
<reference evidence="9" key="1">
    <citation type="submission" date="2019-08" db="EMBL/GenBank/DDBJ databases">
        <authorList>
            <person name="Kucharzyk K."/>
            <person name="Murdoch R.W."/>
            <person name="Higgins S."/>
            <person name="Loffler F."/>
        </authorList>
    </citation>
    <scope>NUCLEOTIDE SEQUENCE</scope>
</reference>
<evidence type="ECO:0000259" key="8">
    <source>
        <dbReference type="Pfam" id="PF02518"/>
    </source>
</evidence>
<evidence type="ECO:0000256" key="5">
    <source>
        <dbReference type="ARBA" id="ARBA00022777"/>
    </source>
</evidence>
<sequence length="66" mass="7358">MILLQIEDDGKGFEVPDNFTELRVQGHRGLSNMRERMSIVGGHFSIFSTPGKGTVIRCELPLVTVQ</sequence>
<dbReference type="PANTHER" id="PTHR24421:SF37">
    <property type="entry name" value="SENSOR HISTIDINE KINASE NARS"/>
    <property type="match status" value="1"/>
</dbReference>
<dbReference type="GO" id="GO:0000160">
    <property type="term" value="P:phosphorelay signal transduction system"/>
    <property type="evidence" value="ECO:0007669"/>
    <property type="project" value="UniProtKB-KW"/>
</dbReference>
<evidence type="ECO:0000256" key="4">
    <source>
        <dbReference type="ARBA" id="ARBA00022692"/>
    </source>
</evidence>
<gene>
    <name evidence="9" type="ORF">SDC9_159806</name>
</gene>
<accession>A0A645FDL1</accession>
<dbReference type="GO" id="GO:0005886">
    <property type="term" value="C:plasma membrane"/>
    <property type="evidence" value="ECO:0007669"/>
    <property type="project" value="UniProtKB-SubCell"/>
</dbReference>
<keyword evidence="6" id="KW-1133">Transmembrane helix</keyword>
<organism evidence="9">
    <name type="scientific">bioreactor metagenome</name>
    <dbReference type="NCBI Taxonomy" id="1076179"/>
    <lineage>
        <taxon>unclassified sequences</taxon>
        <taxon>metagenomes</taxon>
        <taxon>ecological metagenomes</taxon>
    </lineage>
</organism>
<dbReference type="EMBL" id="VSSQ01058839">
    <property type="protein sequence ID" value="MPN12488.1"/>
    <property type="molecule type" value="Genomic_DNA"/>
</dbReference>
<comment type="caution">
    <text evidence="9">The sequence shown here is derived from an EMBL/GenBank/DDBJ whole genome shotgun (WGS) entry which is preliminary data.</text>
</comment>
<evidence type="ECO:0000256" key="6">
    <source>
        <dbReference type="ARBA" id="ARBA00022989"/>
    </source>
</evidence>
<dbReference type="InterPro" id="IPR036890">
    <property type="entry name" value="HATPase_C_sf"/>
</dbReference>